<evidence type="ECO:0000256" key="1">
    <source>
        <dbReference type="SAM" id="MobiDB-lite"/>
    </source>
</evidence>
<feature type="compositionally biased region" description="Low complexity" evidence="1">
    <location>
        <begin position="93"/>
        <end position="108"/>
    </location>
</feature>
<feature type="compositionally biased region" description="Low complexity" evidence="1">
    <location>
        <begin position="142"/>
        <end position="162"/>
    </location>
</feature>
<evidence type="ECO:0000313" key="2">
    <source>
        <dbReference type="EMBL" id="MQA18199.1"/>
    </source>
</evidence>
<dbReference type="Proteomes" id="UP000444318">
    <property type="component" value="Unassembled WGS sequence"/>
</dbReference>
<dbReference type="InterPro" id="IPR028208">
    <property type="entry name" value="Effector_pro_NleD-like"/>
</dbReference>
<dbReference type="RefSeq" id="WP_152801048.1">
    <property type="nucleotide sequence ID" value="NZ_WHUF01000001.1"/>
</dbReference>
<dbReference type="EMBL" id="WHUF01000001">
    <property type="protein sequence ID" value="MQA18199.1"/>
    <property type="molecule type" value="Genomic_DNA"/>
</dbReference>
<name>A0A843S265_9BURK</name>
<comment type="caution">
    <text evidence="2">The sequence shown here is derived from an EMBL/GenBank/DDBJ whole genome shotgun (WGS) entry which is preliminary data.</text>
</comment>
<evidence type="ECO:0000313" key="3">
    <source>
        <dbReference type="Proteomes" id="UP000444318"/>
    </source>
</evidence>
<dbReference type="AlphaFoldDB" id="A0A843S265"/>
<protein>
    <submittedName>
        <fullName evidence="2">Uncharacterized protein</fullName>
    </submittedName>
</protein>
<feature type="region of interest" description="Disordered" evidence="1">
    <location>
        <begin position="69"/>
        <end position="170"/>
    </location>
</feature>
<sequence>MAITRTKFGIGIEDDFKLDHETMALVRSDFLGRVLRDLDDIYKYKTGKLLLVYIQGEIEAGKSVTIKANKRRENQQIRGARRAIRVAPPPNRGPSSASTATSSGPASSFNTPGLLRSSESSSSSSADALPGPRSTLGVFALSHPSPESSSTTVVTSSGSAPSLTDSSPSEVSLSLITETKAAMAKESSAIYYSEGRTWSEDKDQTGGSGARKIRRVLCVDYDPCNANYAFDTPSWLVLAHELIHALHYLTGSAVDGETDFDGERVKNEEMSTVGLGAWKGNVFTENRLRKEAGLRDRPRYSRSAPHLVQTKVQSTSSSSSI</sequence>
<accession>A0A843S265</accession>
<proteinExistence type="predicted"/>
<gene>
    <name evidence="2" type="ORF">GEV01_01590</name>
</gene>
<organism evidence="2 3">
    <name type="scientific">Rugamonas rivuli</name>
    <dbReference type="NCBI Taxonomy" id="2743358"/>
    <lineage>
        <taxon>Bacteria</taxon>
        <taxon>Pseudomonadati</taxon>
        <taxon>Pseudomonadota</taxon>
        <taxon>Betaproteobacteria</taxon>
        <taxon>Burkholderiales</taxon>
        <taxon>Oxalobacteraceae</taxon>
        <taxon>Telluria group</taxon>
        <taxon>Rugamonas</taxon>
    </lineage>
</organism>
<feature type="region of interest" description="Disordered" evidence="1">
    <location>
        <begin position="294"/>
        <end position="321"/>
    </location>
</feature>
<keyword evidence="3" id="KW-1185">Reference proteome</keyword>
<dbReference type="Pfam" id="PF14891">
    <property type="entry name" value="Peptidase_M91"/>
    <property type="match status" value="1"/>
</dbReference>
<reference evidence="2 3" key="1">
    <citation type="submission" date="2019-10" db="EMBL/GenBank/DDBJ databases">
        <title>Two novel species isolated from a subtropical stream in China.</title>
        <authorList>
            <person name="Lu H."/>
        </authorList>
    </citation>
    <scope>NUCLEOTIDE SEQUENCE [LARGE SCALE GENOMIC DNA]</scope>
    <source>
        <strain evidence="2 3">FT103W</strain>
    </source>
</reference>